<dbReference type="AlphaFoldDB" id="A0AAE0F8B3"/>
<sequence>MSLVKERSFDRGCYVPPLRQEKSDTFTLSSLLKESDGEEDGFQSDRSMVYTSRRNRETGVFNSPFIGRLAGKDALFARMQGTHVQQRPSQGGLQRVTGPSLSLVAPSKVLAARPGYPASGDLARKYNQRQHQQQPLQGQTLATQIQVPGGRAVVPYSSPKTLDGMQAAESLLAASKPNQQVLDLVSSTQQQLRVPRAIAATGVSHLGQGLSKYSSPPINPGKGGDLHLNTSPESVLDQCESYWSAPGDQEYDSEEVGLYEPPPGATISPPSKVFSPKKLPQ</sequence>
<proteinExistence type="predicted"/>
<feature type="region of interest" description="Disordered" evidence="1">
    <location>
        <begin position="244"/>
        <end position="281"/>
    </location>
</feature>
<accession>A0AAE0F8B3</accession>
<comment type="caution">
    <text evidence="2">The sequence shown here is derived from an EMBL/GenBank/DDBJ whole genome shotgun (WGS) entry which is preliminary data.</text>
</comment>
<reference evidence="2 3" key="1">
    <citation type="journal article" date="2015" name="Genome Biol. Evol.">
        <title>Comparative Genomics of a Bacterivorous Green Alga Reveals Evolutionary Causalities and Consequences of Phago-Mixotrophic Mode of Nutrition.</title>
        <authorList>
            <person name="Burns J.A."/>
            <person name="Paasch A."/>
            <person name="Narechania A."/>
            <person name="Kim E."/>
        </authorList>
    </citation>
    <scope>NUCLEOTIDE SEQUENCE [LARGE SCALE GENOMIC DNA]</scope>
    <source>
        <strain evidence="2 3">PLY_AMNH</strain>
    </source>
</reference>
<gene>
    <name evidence="2" type="ORF">CYMTET_35886</name>
</gene>
<name>A0AAE0F8B3_9CHLO</name>
<evidence type="ECO:0000313" key="3">
    <source>
        <dbReference type="Proteomes" id="UP001190700"/>
    </source>
</evidence>
<dbReference type="EMBL" id="LGRX02023038">
    <property type="protein sequence ID" value="KAK3254916.1"/>
    <property type="molecule type" value="Genomic_DNA"/>
</dbReference>
<organism evidence="2 3">
    <name type="scientific">Cymbomonas tetramitiformis</name>
    <dbReference type="NCBI Taxonomy" id="36881"/>
    <lineage>
        <taxon>Eukaryota</taxon>
        <taxon>Viridiplantae</taxon>
        <taxon>Chlorophyta</taxon>
        <taxon>Pyramimonadophyceae</taxon>
        <taxon>Pyramimonadales</taxon>
        <taxon>Pyramimonadaceae</taxon>
        <taxon>Cymbomonas</taxon>
    </lineage>
</organism>
<feature type="non-terminal residue" evidence="2">
    <location>
        <position position="281"/>
    </location>
</feature>
<evidence type="ECO:0000313" key="2">
    <source>
        <dbReference type="EMBL" id="KAK3254916.1"/>
    </source>
</evidence>
<keyword evidence="3" id="KW-1185">Reference proteome</keyword>
<protein>
    <submittedName>
        <fullName evidence="2">Uncharacterized protein</fullName>
    </submittedName>
</protein>
<dbReference type="Proteomes" id="UP001190700">
    <property type="component" value="Unassembled WGS sequence"/>
</dbReference>
<evidence type="ECO:0000256" key="1">
    <source>
        <dbReference type="SAM" id="MobiDB-lite"/>
    </source>
</evidence>